<dbReference type="PIRSF" id="PIRSF001563">
    <property type="entry name" value="Folylpolyglu_synth"/>
    <property type="match status" value="1"/>
</dbReference>
<dbReference type="AlphaFoldDB" id="C6LLF0"/>
<keyword evidence="8" id="KW-0460">Magnesium</keyword>
<comment type="cofactor">
    <cofactor evidence="1">
        <name>Mg(2+)</name>
        <dbReference type="ChEBI" id="CHEBI:18420"/>
    </cofactor>
</comment>
<proteinExistence type="inferred from homology"/>
<reference evidence="14" key="1">
    <citation type="submission" date="2009-07" db="EMBL/GenBank/DDBJ databases">
        <authorList>
            <person name="Weinstock G."/>
            <person name="Sodergren E."/>
            <person name="Clifton S."/>
            <person name="Fulton L."/>
            <person name="Fulton B."/>
            <person name="Courtney L."/>
            <person name="Fronick C."/>
            <person name="Harrison M."/>
            <person name="Strong C."/>
            <person name="Farmer C."/>
            <person name="Delahaunty K."/>
            <person name="Markovic C."/>
            <person name="Hall O."/>
            <person name="Minx P."/>
            <person name="Tomlinson C."/>
            <person name="Mitreva M."/>
            <person name="Nelson J."/>
            <person name="Hou S."/>
            <person name="Wollam A."/>
            <person name="Pepin K.H."/>
            <person name="Johnson M."/>
            <person name="Bhonagiri V."/>
            <person name="Nash W.E."/>
            <person name="Warren W."/>
            <person name="Chinwalla A."/>
            <person name="Mardis E.R."/>
            <person name="Wilson R.K."/>
        </authorList>
    </citation>
    <scope>NUCLEOTIDE SEQUENCE [LARGE SCALE GENOMIC DNA]</scope>
    <source>
        <strain evidence="14">DSM 14469</strain>
    </source>
</reference>
<dbReference type="GO" id="GO:0008841">
    <property type="term" value="F:dihydrofolate synthase activity"/>
    <property type="evidence" value="ECO:0007669"/>
    <property type="project" value="TreeGrafter"/>
</dbReference>
<dbReference type="InterPro" id="IPR036615">
    <property type="entry name" value="Mur_ligase_C_dom_sf"/>
</dbReference>
<keyword evidence="6 11" id="KW-0547">Nucleotide-binding</keyword>
<dbReference type="PANTHER" id="PTHR11136:SF0">
    <property type="entry name" value="DIHYDROFOLATE SYNTHETASE-RELATED"/>
    <property type="match status" value="1"/>
</dbReference>
<dbReference type="NCBIfam" id="TIGR01499">
    <property type="entry name" value="folC"/>
    <property type="match status" value="1"/>
</dbReference>
<dbReference type="GO" id="GO:0005737">
    <property type="term" value="C:cytoplasm"/>
    <property type="evidence" value="ECO:0007669"/>
    <property type="project" value="TreeGrafter"/>
</dbReference>
<protein>
    <recommendedName>
        <fullName evidence="3">tetrahydrofolate synthase</fullName>
        <ecNumber evidence="3">6.3.2.17</ecNumber>
    </recommendedName>
    <alternativeName>
        <fullName evidence="9">Tetrahydrofolylpolyglutamate synthase</fullName>
    </alternativeName>
</protein>
<evidence type="ECO:0000256" key="10">
    <source>
        <dbReference type="ARBA" id="ARBA00047493"/>
    </source>
</evidence>
<sequence>MRTDMKALLQRGKSGPHPESRKFEKKEVTFVMTYEEAVSYIESVPKFTTKNKPENTIEMIERLGRPERKMKVIHVAGTNGKGSVCAFLSSMLTAGGKKTGLFISPHLVKINERFQINNVPVTDGEFLEAYEKVFKVIREMLADGFAHPAYFEILFAVCLVLFERHEVEYAVLETGLGGRLDATNIVEHPLACVITSISLDHTEILGDTIGQIAWEKAGIIKEGVPVIYDGCRSPEAEEVIRKRAQEQHAPAIGLHADMYEILDKTDKSIDFKLNALYYEKRKITVPYPAPYQAENASLALLAMEKIDPSHEISCDVRLQAMADTHWQGRMETVLPGVIVDGAHNEDGVRQFVRTLVGVQEGRRIVLLFSAVVEKNYEQMIKTICDTGRLSEVIATQIEGKRIVPAEELAGIFRKYTDAEVTAVPDIGKAFETALAKRGDGLLFCVGSLYLVGEIKALIEERNI</sequence>
<dbReference type="Proteomes" id="UP000005561">
    <property type="component" value="Unassembled WGS sequence"/>
</dbReference>
<evidence type="ECO:0000313" key="15">
    <source>
        <dbReference type="Proteomes" id="UP000005561"/>
    </source>
</evidence>
<evidence type="ECO:0000313" key="14">
    <source>
        <dbReference type="EMBL" id="EET58573.1"/>
    </source>
</evidence>
<evidence type="ECO:0000259" key="13">
    <source>
        <dbReference type="Pfam" id="PF02875"/>
    </source>
</evidence>
<comment type="catalytic activity">
    <reaction evidence="10">
        <text>(6S)-5,6,7,8-tetrahydrofolyl-(gamma-L-Glu)(n) + L-glutamate + ATP = (6S)-5,6,7,8-tetrahydrofolyl-(gamma-L-Glu)(n+1) + ADP + phosphate + H(+)</text>
        <dbReference type="Rhea" id="RHEA:10580"/>
        <dbReference type="Rhea" id="RHEA-COMP:14738"/>
        <dbReference type="Rhea" id="RHEA-COMP:14740"/>
        <dbReference type="ChEBI" id="CHEBI:15378"/>
        <dbReference type="ChEBI" id="CHEBI:29985"/>
        <dbReference type="ChEBI" id="CHEBI:30616"/>
        <dbReference type="ChEBI" id="CHEBI:43474"/>
        <dbReference type="ChEBI" id="CHEBI:141005"/>
        <dbReference type="ChEBI" id="CHEBI:456216"/>
        <dbReference type="EC" id="6.3.2.17"/>
    </reaction>
</comment>
<evidence type="ECO:0000256" key="8">
    <source>
        <dbReference type="ARBA" id="ARBA00022842"/>
    </source>
</evidence>
<comment type="caution">
    <text evidence="14">The sequence shown here is derived from an EMBL/GenBank/DDBJ whole genome shotgun (WGS) entry which is preliminary data.</text>
</comment>
<dbReference type="PANTHER" id="PTHR11136">
    <property type="entry name" value="FOLYLPOLYGLUTAMATE SYNTHASE-RELATED"/>
    <property type="match status" value="1"/>
</dbReference>
<keyword evidence="4 11" id="KW-0436">Ligase</keyword>
<keyword evidence="7 11" id="KW-0067">ATP-binding</keyword>
<dbReference type="GO" id="GO:0004326">
    <property type="term" value="F:tetrahydrofolylpolyglutamate synthase activity"/>
    <property type="evidence" value="ECO:0007669"/>
    <property type="project" value="UniProtKB-EC"/>
</dbReference>
<dbReference type="PROSITE" id="PS01012">
    <property type="entry name" value="FOLYLPOLYGLU_SYNT_2"/>
    <property type="match status" value="1"/>
</dbReference>
<accession>C6LLF0</accession>
<name>C6LLF0_9FIRM</name>
<dbReference type="EC" id="6.3.2.17" evidence="3"/>
<dbReference type="eggNOG" id="COG0285">
    <property type="taxonomic scope" value="Bacteria"/>
</dbReference>
<feature type="domain" description="Mur ligase C-terminal" evidence="13">
    <location>
        <begin position="328"/>
        <end position="443"/>
    </location>
</feature>
<keyword evidence="15" id="KW-1185">Reference proteome</keyword>
<dbReference type="GO" id="GO:0046872">
    <property type="term" value="F:metal ion binding"/>
    <property type="evidence" value="ECO:0007669"/>
    <property type="project" value="UniProtKB-KW"/>
</dbReference>
<dbReference type="InterPro" id="IPR018109">
    <property type="entry name" value="Folylpolyglutamate_synth_CS"/>
</dbReference>
<dbReference type="EMBL" id="ACCL02000029">
    <property type="protein sequence ID" value="EET58573.1"/>
    <property type="molecule type" value="Genomic_DNA"/>
</dbReference>
<dbReference type="GO" id="GO:0005524">
    <property type="term" value="F:ATP binding"/>
    <property type="evidence" value="ECO:0007669"/>
    <property type="project" value="UniProtKB-KW"/>
</dbReference>
<dbReference type="InterPro" id="IPR001645">
    <property type="entry name" value="Folylpolyglutamate_synth"/>
</dbReference>
<keyword evidence="5" id="KW-0479">Metal-binding</keyword>
<dbReference type="Pfam" id="PF02875">
    <property type="entry name" value="Mur_ligase_C"/>
    <property type="match status" value="1"/>
</dbReference>
<dbReference type="InterPro" id="IPR036565">
    <property type="entry name" value="Mur-like_cat_sf"/>
</dbReference>
<gene>
    <name evidence="14" type="primary">folC</name>
    <name evidence="14" type="ORF">BRYFOR_09497</name>
</gene>
<dbReference type="FunFam" id="3.40.1190.10:FF:000011">
    <property type="entry name" value="Folylpolyglutamate synthase/dihydrofolate synthase"/>
    <property type="match status" value="1"/>
</dbReference>
<evidence type="ECO:0000256" key="1">
    <source>
        <dbReference type="ARBA" id="ARBA00001946"/>
    </source>
</evidence>
<evidence type="ECO:0000256" key="3">
    <source>
        <dbReference type="ARBA" id="ARBA00013025"/>
    </source>
</evidence>
<organism evidence="14 15">
    <name type="scientific">Marvinbryantia formatexigens DSM 14469</name>
    <dbReference type="NCBI Taxonomy" id="478749"/>
    <lineage>
        <taxon>Bacteria</taxon>
        <taxon>Bacillati</taxon>
        <taxon>Bacillota</taxon>
        <taxon>Clostridia</taxon>
        <taxon>Lachnospirales</taxon>
        <taxon>Lachnospiraceae</taxon>
        <taxon>Marvinbryantia</taxon>
    </lineage>
</organism>
<evidence type="ECO:0000256" key="7">
    <source>
        <dbReference type="ARBA" id="ARBA00022840"/>
    </source>
</evidence>
<dbReference type="Gene3D" id="3.40.1190.10">
    <property type="entry name" value="Mur-like, catalytic domain"/>
    <property type="match status" value="1"/>
</dbReference>
<evidence type="ECO:0000256" key="12">
    <source>
        <dbReference type="SAM" id="MobiDB-lite"/>
    </source>
</evidence>
<dbReference type="Gene3D" id="3.90.190.20">
    <property type="entry name" value="Mur ligase, C-terminal domain"/>
    <property type="match status" value="1"/>
</dbReference>
<evidence type="ECO:0000256" key="11">
    <source>
        <dbReference type="PIRNR" id="PIRNR001563"/>
    </source>
</evidence>
<feature type="region of interest" description="Disordered" evidence="12">
    <location>
        <begin position="1"/>
        <end position="22"/>
    </location>
</feature>
<dbReference type="STRING" id="168384.SAMN05660368_03258"/>
<evidence type="ECO:0000256" key="9">
    <source>
        <dbReference type="ARBA" id="ARBA00030592"/>
    </source>
</evidence>
<comment type="similarity">
    <text evidence="2 11">Belongs to the folylpolyglutamate synthase family.</text>
</comment>
<evidence type="ECO:0000256" key="5">
    <source>
        <dbReference type="ARBA" id="ARBA00022723"/>
    </source>
</evidence>
<dbReference type="SUPFAM" id="SSF53244">
    <property type="entry name" value="MurD-like peptide ligases, peptide-binding domain"/>
    <property type="match status" value="1"/>
</dbReference>
<evidence type="ECO:0000256" key="6">
    <source>
        <dbReference type="ARBA" id="ARBA00022741"/>
    </source>
</evidence>
<dbReference type="InterPro" id="IPR004101">
    <property type="entry name" value="Mur_ligase_C"/>
</dbReference>
<dbReference type="SUPFAM" id="SSF53623">
    <property type="entry name" value="MurD-like peptide ligases, catalytic domain"/>
    <property type="match status" value="1"/>
</dbReference>
<evidence type="ECO:0000256" key="4">
    <source>
        <dbReference type="ARBA" id="ARBA00022598"/>
    </source>
</evidence>
<dbReference type="PROSITE" id="PS01011">
    <property type="entry name" value="FOLYLPOLYGLU_SYNT_1"/>
    <property type="match status" value="1"/>
</dbReference>
<evidence type="ECO:0000256" key="2">
    <source>
        <dbReference type="ARBA" id="ARBA00008276"/>
    </source>
</evidence>